<evidence type="ECO:0000313" key="2">
    <source>
        <dbReference type="EnsemblMetazoa" id="GMOY005443-PA"/>
    </source>
</evidence>
<dbReference type="EnsemblMetazoa" id="GMOY005443-RA">
    <property type="protein sequence ID" value="GMOY005443-PA"/>
    <property type="gene ID" value="GMOY005443"/>
</dbReference>
<feature type="compositionally biased region" description="Basic and acidic residues" evidence="1">
    <location>
        <begin position="65"/>
        <end position="81"/>
    </location>
</feature>
<protein>
    <submittedName>
        <fullName evidence="2">Uncharacterized protein</fullName>
    </submittedName>
</protein>
<evidence type="ECO:0000313" key="3">
    <source>
        <dbReference type="Proteomes" id="UP000092444"/>
    </source>
</evidence>
<name>A0A1B0FNH9_GLOMM</name>
<accession>A0A1B0FNH9</accession>
<dbReference type="AlphaFoldDB" id="A0A1B0FNH9"/>
<dbReference type="VEuPathDB" id="VectorBase:GMOY005443"/>
<reference evidence="2" key="1">
    <citation type="submission" date="2020-05" db="UniProtKB">
        <authorList>
            <consortium name="EnsemblMetazoa"/>
        </authorList>
    </citation>
    <scope>IDENTIFICATION</scope>
    <source>
        <strain evidence="2">Yale</strain>
    </source>
</reference>
<proteinExistence type="predicted"/>
<organism evidence="2 3">
    <name type="scientific">Glossina morsitans morsitans</name>
    <name type="common">Savannah tsetse fly</name>
    <dbReference type="NCBI Taxonomy" id="37546"/>
    <lineage>
        <taxon>Eukaryota</taxon>
        <taxon>Metazoa</taxon>
        <taxon>Ecdysozoa</taxon>
        <taxon>Arthropoda</taxon>
        <taxon>Hexapoda</taxon>
        <taxon>Insecta</taxon>
        <taxon>Pterygota</taxon>
        <taxon>Neoptera</taxon>
        <taxon>Endopterygota</taxon>
        <taxon>Diptera</taxon>
        <taxon>Brachycera</taxon>
        <taxon>Muscomorpha</taxon>
        <taxon>Hippoboscoidea</taxon>
        <taxon>Glossinidae</taxon>
        <taxon>Glossina</taxon>
    </lineage>
</organism>
<evidence type="ECO:0000256" key="1">
    <source>
        <dbReference type="SAM" id="MobiDB-lite"/>
    </source>
</evidence>
<keyword evidence="3" id="KW-1185">Reference proteome</keyword>
<sequence length="81" mass="8812">MLVDPLYTPEMRPFMYPTFKCIRIDIPNLGPGLPPVEESVTVPPIELLSVDFGDLASPNSAVGDKGQDISRDLALRKDGNA</sequence>
<dbReference type="EMBL" id="CCAG010022702">
    <property type="status" value="NOT_ANNOTATED_CDS"/>
    <property type="molecule type" value="Genomic_DNA"/>
</dbReference>
<feature type="region of interest" description="Disordered" evidence="1">
    <location>
        <begin position="59"/>
        <end position="81"/>
    </location>
</feature>
<dbReference type="Proteomes" id="UP000092444">
    <property type="component" value="Unassembled WGS sequence"/>
</dbReference>